<proteinExistence type="predicted"/>
<dbReference type="InterPro" id="IPR052539">
    <property type="entry name" value="MGD_biosynthesis_adapter"/>
</dbReference>
<organism evidence="2">
    <name type="scientific">bioreactor metagenome</name>
    <dbReference type="NCBI Taxonomy" id="1076179"/>
    <lineage>
        <taxon>unclassified sequences</taxon>
        <taxon>metagenomes</taxon>
        <taxon>ecological metagenomes</taxon>
    </lineage>
</organism>
<dbReference type="PANTHER" id="PTHR40072:SF1">
    <property type="entry name" value="MOLYBDOPTERIN-GUANINE DINUCLEOTIDE BIOSYNTHESIS ADAPTER PROTEIN"/>
    <property type="match status" value="1"/>
</dbReference>
<accession>A0A644WFY2</accession>
<feature type="domain" description="Molybdopterin-guanine dinucleotide biosynthesis protein B (MobB)" evidence="1">
    <location>
        <begin position="4"/>
        <end position="134"/>
    </location>
</feature>
<dbReference type="EMBL" id="VSSQ01000871">
    <property type="protein sequence ID" value="MPM02467.1"/>
    <property type="molecule type" value="Genomic_DNA"/>
</dbReference>
<sequence>MPKVINIIGEKSNVGKTFVIEGLIRELRSRNLSVATIKHDIHEFDIDKKGKDTYKHREAGSETIIISSSSRLAIIKELKEETKFYDLINIAIDKDIILVEGYKKSNLRKIEVYRNGVSSKIITPKNNLIAIASDVNLRLDNILVVDKNDFKELANLIEKEEDFKFENYQ</sequence>
<dbReference type="Pfam" id="PF03205">
    <property type="entry name" value="MobB"/>
    <property type="match status" value="1"/>
</dbReference>
<dbReference type="CDD" id="cd03116">
    <property type="entry name" value="MobB"/>
    <property type="match status" value="1"/>
</dbReference>
<evidence type="ECO:0000259" key="1">
    <source>
        <dbReference type="Pfam" id="PF03205"/>
    </source>
</evidence>
<gene>
    <name evidence="2" type="primary">mobB_4</name>
    <name evidence="2" type="ORF">SDC9_48716</name>
</gene>
<dbReference type="NCBIfam" id="TIGR00176">
    <property type="entry name" value="mobB"/>
    <property type="match status" value="1"/>
</dbReference>
<dbReference type="AlphaFoldDB" id="A0A644WFY2"/>
<dbReference type="PANTHER" id="PTHR40072">
    <property type="entry name" value="MOLYBDOPTERIN-GUANINE DINUCLEOTIDE BIOSYNTHESIS ADAPTER PROTEIN-RELATED"/>
    <property type="match status" value="1"/>
</dbReference>
<dbReference type="Gene3D" id="3.40.50.300">
    <property type="entry name" value="P-loop containing nucleotide triphosphate hydrolases"/>
    <property type="match status" value="1"/>
</dbReference>
<dbReference type="InterPro" id="IPR027417">
    <property type="entry name" value="P-loop_NTPase"/>
</dbReference>
<dbReference type="GO" id="GO:0005525">
    <property type="term" value="F:GTP binding"/>
    <property type="evidence" value="ECO:0007669"/>
    <property type="project" value="InterPro"/>
</dbReference>
<dbReference type="GO" id="GO:0006777">
    <property type="term" value="P:Mo-molybdopterin cofactor biosynthetic process"/>
    <property type="evidence" value="ECO:0007669"/>
    <property type="project" value="InterPro"/>
</dbReference>
<name>A0A644WFY2_9ZZZZ</name>
<protein>
    <submittedName>
        <fullName evidence="2">Molybdopterin-guanine dinucleotide biosynthesis adapter protein</fullName>
    </submittedName>
</protein>
<dbReference type="InterPro" id="IPR004435">
    <property type="entry name" value="MobB_dom"/>
</dbReference>
<comment type="caution">
    <text evidence="2">The sequence shown here is derived from an EMBL/GenBank/DDBJ whole genome shotgun (WGS) entry which is preliminary data.</text>
</comment>
<dbReference type="SUPFAM" id="SSF52540">
    <property type="entry name" value="P-loop containing nucleoside triphosphate hydrolases"/>
    <property type="match status" value="1"/>
</dbReference>
<reference evidence="2" key="1">
    <citation type="submission" date="2019-08" db="EMBL/GenBank/DDBJ databases">
        <authorList>
            <person name="Kucharzyk K."/>
            <person name="Murdoch R.W."/>
            <person name="Higgins S."/>
            <person name="Loffler F."/>
        </authorList>
    </citation>
    <scope>NUCLEOTIDE SEQUENCE</scope>
</reference>
<evidence type="ECO:0000313" key="2">
    <source>
        <dbReference type="EMBL" id="MPM02467.1"/>
    </source>
</evidence>